<organism evidence="15 16">
    <name type="scientific">Capnocytophaga granulosa</name>
    <dbReference type="NCBI Taxonomy" id="45242"/>
    <lineage>
        <taxon>Bacteria</taxon>
        <taxon>Pseudomonadati</taxon>
        <taxon>Bacteroidota</taxon>
        <taxon>Flavobacteriia</taxon>
        <taxon>Flavobacteriales</taxon>
        <taxon>Flavobacteriaceae</taxon>
        <taxon>Capnocytophaga</taxon>
    </lineage>
</organism>
<dbReference type="EC" id="6.3.2.10" evidence="10 11"/>
<feature type="domain" description="Mur ligase C-terminal" evidence="13">
    <location>
        <begin position="299"/>
        <end position="377"/>
    </location>
</feature>
<proteinExistence type="inferred from homology"/>
<dbReference type="Proteomes" id="UP000182771">
    <property type="component" value="Unassembled WGS sequence"/>
</dbReference>
<comment type="caution">
    <text evidence="15">The sequence shown here is derived from an EMBL/GenBank/DDBJ whole genome shotgun (WGS) entry which is preliminary data.</text>
</comment>
<keyword evidence="3 10" id="KW-0132">Cell division</keyword>
<evidence type="ECO:0000256" key="5">
    <source>
        <dbReference type="ARBA" id="ARBA00022840"/>
    </source>
</evidence>
<feature type="domain" description="Mur ligase central" evidence="14">
    <location>
        <begin position="94"/>
        <end position="275"/>
    </location>
</feature>
<dbReference type="GO" id="GO:0005524">
    <property type="term" value="F:ATP binding"/>
    <property type="evidence" value="ECO:0007669"/>
    <property type="project" value="UniProtKB-UniRule"/>
</dbReference>
<dbReference type="Gene3D" id="3.40.1390.10">
    <property type="entry name" value="MurE/MurF, N-terminal domain"/>
    <property type="match status" value="1"/>
</dbReference>
<dbReference type="Pfam" id="PF08245">
    <property type="entry name" value="Mur_ligase_M"/>
    <property type="match status" value="1"/>
</dbReference>
<keyword evidence="2 10" id="KW-0436">Ligase</keyword>
<dbReference type="OrthoDB" id="9801978at2"/>
<comment type="similarity">
    <text evidence="10">Belongs to the MurCDEF family. MurF subfamily.</text>
</comment>
<feature type="binding site" evidence="10">
    <location>
        <begin position="95"/>
        <end position="101"/>
    </location>
    <ligand>
        <name>ATP</name>
        <dbReference type="ChEBI" id="CHEBI:30616"/>
    </ligand>
</feature>
<comment type="subcellular location">
    <subcellularLocation>
        <location evidence="10 11">Cytoplasm</location>
    </subcellularLocation>
</comment>
<evidence type="ECO:0000256" key="4">
    <source>
        <dbReference type="ARBA" id="ARBA00022741"/>
    </source>
</evidence>
<reference evidence="15 16" key="1">
    <citation type="submission" date="2016-10" db="EMBL/GenBank/DDBJ databases">
        <authorList>
            <person name="Varghese N."/>
            <person name="Submissions S."/>
        </authorList>
    </citation>
    <scope>NUCLEOTIDE SEQUENCE [LARGE SCALE GENOMIC DNA]</scope>
    <source>
        <strain evidence="15 16">DSM 11449</strain>
    </source>
</reference>
<dbReference type="GO" id="GO:0051301">
    <property type="term" value="P:cell division"/>
    <property type="evidence" value="ECO:0007669"/>
    <property type="project" value="UniProtKB-KW"/>
</dbReference>
<comment type="pathway">
    <text evidence="10 11">Cell wall biogenesis; peptidoglycan biosynthesis.</text>
</comment>
<dbReference type="InterPro" id="IPR036615">
    <property type="entry name" value="Mur_ligase_C_dom_sf"/>
</dbReference>
<dbReference type="UniPathway" id="UPA00219"/>
<dbReference type="SUPFAM" id="SSF53244">
    <property type="entry name" value="MurD-like peptide ligases, peptide-binding domain"/>
    <property type="match status" value="1"/>
</dbReference>
<keyword evidence="9 10" id="KW-0961">Cell wall biogenesis/degradation</keyword>
<dbReference type="SUPFAM" id="SSF63418">
    <property type="entry name" value="MurE/MurF N-terminal domain"/>
    <property type="match status" value="1"/>
</dbReference>
<gene>
    <name evidence="10" type="primary">murF</name>
    <name evidence="15" type="ORF">SAMN05444420_103113</name>
</gene>
<dbReference type="GO" id="GO:0047480">
    <property type="term" value="F:UDP-N-acetylmuramoyl-tripeptide-D-alanyl-D-alanine ligase activity"/>
    <property type="evidence" value="ECO:0007669"/>
    <property type="project" value="UniProtKB-UniRule"/>
</dbReference>
<feature type="domain" description="Mur ligase N-terminal catalytic" evidence="12">
    <location>
        <begin position="13"/>
        <end position="81"/>
    </location>
</feature>
<keyword evidence="4 10" id="KW-0547">Nucleotide-binding</keyword>
<dbReference type="PANTHER" id="PTHR43024">
    <property type="entry name" value="UDP-N-ACETYLMURAMOYL-TRIPEPTIDE--D-ALANYL-D-ALANINE LIGASE"/>
    <property type="match status" value="1"/>
</dbReference>
<dbReference type="EMBL" id="FNND01000003">
    <property type="protein sequence ID" value="SDW64988.1"/>
    <property type="molecule type" value="Genomic_DNA"/>
</dbReference>
<dbReference type="InterPro" id="IPR013221">
    <property type="entry name" value="Mur_ligase_cen"/>
</dbReference>
<keyword evidence="5 10" id="KW-0067">ATP-binding</keyword>
<dbReference type="InterPro" id="IPR051046">
    <property type="entry name" value="MurCDEF_CellWall_CoF430Synth"/>
</dbReference>
<evidence type="ECO:0000256" key="2">
    <source>
        <dbReference type="ARBA" id="ARBA00022598"/>
    </source>
</evidence>
<evidence type="ECO:0000313" key="15">
    <source>
        <dbReference type="EMBL" id="SDW64988.1"/>
    </source>
</evidence>
<name>A0A1H2V9E8_9FLAO</name>
<dbReference type="SUPFAM" id="SSF53623">
    <property type="entry name" value="MurD-like peptide ligases, catalytic domain"/>
    <property type="match status" value="1"/>
</dbReference>
<evidence type="ECO:0000256" key="8">
    <source>
        <dbReference type="ARBA" id="ARBA00023306"/>
    </source>
</evidence>
<evidence type="ECO:0000256" key="3">
    <source>
        <dbReference type="ARBA" id="ARBA00022618"/>
    </source>
</evidence>
<keyword evidence="7 10" id="KW-0573">Peptidoglycan synthesis</keyword>
<protein>
    <recommendedName>
        <fullName evidence="10 11">UDP-N-acetylmuramoyl-tripeptide--D-alanyl-D-alanine ligase</fullName>
        <ecNumber evidence="10 11">6.3.2.10</ecNumber>
    </recommendedName>
    <alternativeName>
        <fullName evidence="10">D-alanyl-D-alanine-adding enzyme</fullName>
    </alternativeName>
</protein>
<evidence type="ECO:0000313" key="16">
    <source>
        <dbReference type="Proteomes" id="UP000182771"/>
    </source>
</evidence>
<evidence type="ECO:0000256" key="7">
    <source>
        <dbReference type="ARBA" id="ARBA00022984"/>
    </source>
</evidence>
<evidence type="ECO:0000256" key="11">
    <source>
        <dbReference type="RuleBase" id="RU004136"/>
    </source>
</evidence>
<dbReference type="GO" id="GO:0009252">
    <property type="term" value="P:peptidoglycan biosynthetic process"/>
    <property type="evidence" value="ECO:0007669"/>
    <property type="project" value="UniProtKB-UniRule"/>
</dbReference>
<evidence type="ECO:0000256" key="6">
    <source>
        <dbReference type="ARBA" id="ARBA00022960"/>
    </source>
</evidence>
<evidence type="ECO:0000256" key="10">
    <source>
        <dbReference type="HAMAP-Rule" id="MF_02019"/>
    </source>
</evidence>
<evidence type="ECO:0000259" key="12">
    <source>
        <dbReference type="Pfam" id="PF01225"/>
    </source>
</evidence>
<evidence type="ECO:0000259" key="13">
    <source>
        <dbReference type="Pfam" id="PF02875"/>
    </source>
</evidence>
<accession>A0A1H2V9E8</accession>
<dbReference type="Pfam" id="PF01225">
    <property type="entry name" value="Mur_ligase"/>
    <property type="match status" value="1"/>
</dbReference>
<sequence>MSILYEKFKECAGVATDTRKDLRDTLFFCLKGETFDGNEFAPLAIEKGAKYVVVDNEKFASLPEAILVEDTLKALQDLAHQHRKQLATPVIALTGSNGKTTTKELIYSVLNQSFRALKTEGNLNNHIGVPLTLLRLTPDTDIAIIEMGANHPGEIAALCQIADPDFGYITNFGRAHLEGFGSFEGVIKAKSELYNYLKKADKRIFFCQDNDLQANLLEGYSQTYSFSLEGNEKASLQLSVKESVPFVQLAWGETILPTHLIGKYNAMNAAAAICIGHYFKLSKEAISRGIEGYVPSNNRSQWVKKDRGNQVLMDAYNANPTSMHAAIEAFGEIKAPHKVLILGDMKELGAYSQKEHQQLVDDIAASVWDAVLLLGDNFYQTQTDFMKFRTLTEMNHYLKLHPFSDTFFLIKGSRSMTMEKIEI</sequence>
<dbReference type="Gene3D" id="3.40.1190.10">
    <property type="entry name" value="Mur-like, catalytic domain"/>
    <property type="match status" value="1"/>
</dbReference>
<dbReference type="InterPro" id="IPR035911">
    <property type="entry name" value="MurE/MurF_N"/>
</dbReference>
<dbReference type="HAMAP" id="MF_02019">
    <property type="entry name" value="MurF"/>
    <property type="match status" value="1"/>
</dbReference>
<comment type="function">
    <text evidence="10 11">Involved in cell wall formation. Catalyzes the final step in the synthesis of UDP-N-acetylmuramoyl-pentapeptide, the precursor of murein.</text>
</comment>
<dbReference type="PANTHER" id="PTHR43024:SF1">
    <property type="entry name" value="UDP-N-ACETYLMURAMOYL-TRIPEPTIDE--D-ALANYL-D-ALANINE LIGASE"/>
    <property type="match status" value="1"/>
</dbReference>
<keyword evidence="1 10" id="KW-0963">Cytoplasm</keyword>
<dbReference type="GO" id="GO:0071555">
    <property type="term" value="P:cell wall organization"/>
    <property type="evidence" value="ECO:0007669"/>
    <property type="project" value="UniProtKB-KW"/>
</dbReference>
<dbReference type="InterPro" id="IPR005863">
    <property type="entry name" value="UDP-N-AcMur_synth"/>
</dbReference>
<dbReference type="InterPro" id="IPR036565">
    <property type="entry name" value="Mur-like_cat_sf"/>
</dbReference>
<comment type="catalytic activity">
    <reaction evidence="10 11">
        <text>D-alanyl-D-alanine + UDP-N-acetyl-alpha-D-muramoyl-L-alanyl-gamma-D-glutamyl-meso-2,6-diaminopimelate + ATP = UDP-N-acetyl-alpha-D-muramoyl-L-alanyl-gamma-D-glutamyl-meso-2,6-diaminopimeloyl-D-alanyl-D-alanine + ADP + phosphate + H(+)</text>
        <dbReference type="Rhea" id="RHEA:28374"/>
        <dbReference type="ChEBI" id="CHEBI:15378"/>
        <dbReference type="ChEBI" id="CHEBI:30616"/>
        <dbReference type="ChEBI" id="CHEBI:43474"/>
        <dbReference type="ChEBI" id="CHEBI:57822"/>
        <dbReference type="ChEBI" id="CHEBI:61386"/>
        <dbReference type="ChEBI" id="CHEBI:83905"/>
        <dbReference type="ChEBI" id="CHEBI:456216"/>
        <dbReference type="EC" id="6.3.2.10"/>
    </reaction>
</comment>
<dbReference type="Pfam" id="PF02875">
    <property type="entry name" value="Mur_ligase_C"/>
    <property type="match status" value="1"/>
</dbReference>
<evidence type="ECO:0000256" key="9">
    <source>
        <dbReference type="ARBA" id="ARBA00023316"/>
    </source>
</evidence>
<keyword evidence="6 10" id="KW-0133">Cell shape</keyword>
<keyword evidence="16" id="KW-1185">Reference proteome</keyword>
<dbReference type="RefSeq" id="WP_016420469.1">
    <property type="nucleotide sequence ID" value="NZ_FNND01000003.1"/>
</dbReference>
<dbReference type="InterPro" id="IPR000713">
    <property type="entry name" value="Mur_ligase_N"/>
</dbReference>
<evidence type="ECO:0000256" key="1">
    <source>
        <dbReference type="ARBA" id="ARBA00022490"/>
    </source>
</evidence>
<dbReference type="InterPro" id="IPR004101">
    <property type="entry name" value="Mur_ligase_C"/>
</dbReference>
<dbReference type="NCBIfam" id="TIGR01143">
    <property type="entry name" value="murF"/>
    <property type="match status" value="1"/>
</dbReference>
<evidence type="ECO:0000259" key="14">
    <source>
        <dbReference type="Pfam" id="PF08245"/>
    </source>
</evidence>
<dbReference type="GO" id="GO:0005737">
    <property type="term" value="C:cytoplasm"/>
    <property type="evidence" value="ECO:0007669"/>
    <property type="project" value="UniProtKB-SubCell"/>
</dbReference>
<dbReference type="AlphaFoldDB" id="A0A1H2V9E8"/>
<dbReference type="Gene3D" id="3.90.190.20">
    <property type="entry name" value="Mur ligase, C-terminal domain"/>
    <property type="match status" value="1"/>
</dbReference>
<dbReference type="GO" id="GO:0008360">
    <property type="term" value="P:regulation of cell shape"/>
    <property type="evidence" value="ECO:0007669"/>
    <property type="project" value="UniProtKB-KW"/>
</dbReference>
<keyword evidence="8 10" id="KW-0131">Cell cycle</keyword>
<dbReference type="GeneID" id="85016953"/>